<reference evidence="1" key="1">
    <citation type="journal article" date="2014" name="Nat. Commun.">
        <title>The tobacco genome sequence and its comparison with those of tomato and potato.</title>
        <authorList>
            <person name="Sierro N."/>
            <person name="Battey J.N."/>
            <person name="Ouadi S."/>
            <person name="Bakaher N."/>
            <person name="Bovet L."/>
            <person name="Willig A."/>
            <person name="Goepfert S."/>
            <person name="Peitsch M.C."/>
            <person name="Ivanov N.V."/>
        </authorList>
    </citation>
    <scope>NUCLEOTIDE SEQUENCE [LARGE SCALE GENOMIC DNA]</scope>
</reference>
<gene>
    <name evidence="2" type="primary">LOC142171703</name>
</gene>
<sequence>MWLAAQQRLATVDRLLKIGIQIPAACAFCGYNLESFNHLFLDCTITKQLWSRLCSWLVYNRIIGDWKTELKWACKRAKSRAGTNAITSCVFAMTVILIWRERNKSRFEQAKFDDSKICREIVLHLHIREKDIIKWKEALQQLNWVP</sequence>
<proteinExistence type="predicted"/>
<evidence type="ECO:0000313" key="2">
    <source>
        <dbReference type="RefSeq" id="XP_075091494.1"/>
    </source>
</evidence>
<organism evidence="1 2">
    <name type="scientific">Nicotiana tabacum</name>
    <name type="common">Common tobacco</name>
    <dbReference type="NCBI Taxonomy" id="4097"/>
    <lineage>
        <taxon>Eukaryota</taxon>
        <taxon>Viridiplantae</taxon>
        <taxon>Streptophyta</taxon>
        <taxon>Embryophyta</taxon>
        <taxon>Tracheophyta</taxon>
        <taxon>Spermatophyta</taxon>
        <taxon>Magnoliopsida</taxon>
        <taxon>eudicotyledons</taxon>
        <taxon>Gunneridae</taxon>
        <taxon>Pentapetalae</taxon>
        <taxon>asterids</taxon>
        <taxon>lamiids</taxon>
        <taxon>Solanales</taxon>
        <taxon>Solanaceae</taxon>
        <taxon>Nicotianoideae</taxon>
        <taxon>Nicotianeae</taxon>
        <taxon>Nicotiana</taxon>
    </lineage>
</organism>
<dbReference type="RefSeq" id="XP_075091494.1">
    <property type="nucleotide sequence ID" value="XM_075235393.1"/>
</dbReference>
<accession>A0AC58T2Q2</accession>
<keyword evidence="1" id="KW-1185">Reference proteome</keyword>
<protein>
    <submittedName>
        <fullName evidence="2">Uncharacterized protein LOC142171703</fullName>
    </submittedName>
</protein>
<name>A0AC58T2Q2_TOBAC</name>
<dbReference type="Proteomes" id="UP000790787">
    <property type="component" value="Chromosome 17"/>
</dbReference>
<evidence type="ECO:0000313" key="1">
    <source>
        <dbReference type="Proteomes" id="UP000790787"/>
    </source>
</evidence>
<reference evidence="2" key="2">
    <citation type="submission" date="2025-08" db="UniProtKB">
        <authorList>
            <consortium name="RefSeq"/>
        </authorList>
    </citation>
    <scope>IDENTIFICATION</scope>
    <source>
        <tissue evidence="2">Leaf</tissue>
    </source>
</reference>